<dbReference type="RefSeq" id="WP_345369919.1">
    <property type="nucleotide sequence ID" value="NZ_BAABJX010000020.1"/>
</dbReference>
<dbReference type="PANTHER" id="PTHR32234">
    <property type="entry name" value="THIOL:DISULFIDE INTERCHANGE PROTEIN DSBD"/>
    <property type="match status" value="1"/>
</dbReference>
<evidence type="ECO:0000313" key="3">
    <source>
        <dbReference type="EMBL" id="GAA4827990.1"/>
    </source>
</evidence>
<dbReference type="Gene3D" id="3.40.30.10">
    <property type="entry name" value="Glutaredoxin"/>
    <property type="match status" value="1"/>
</dbReference>
<dbReference type="InterPro" id="IPR004879">
    <property type="entry name" value="Ssp411-like_TRX"/>
</dbReference>
<dbReference type="SUPFAM" id="SSF52833">
    <property type="entry name" value="Thioredoxin-like"/>
    <property type="match status" value="1"/>
</dbReference>
<keyword evidence="4" id="KW-1185">Reference proteome</keyword>
<dbReference type="Proteomes" id="UP001500298">
    <property type="component" value="Unassembled WGS sequence"/>
</dbReference>
<feature type="signal peptide" evidence="1">
    <location>
        <begin position="1"/>
        <end position="22"/>
    </location>
</feature>
<dbReference type="EMBL" id="BAABJX010000020">
    <property type="protein sequence ID" value="GAA4827990.1"/>
    <property type="molecule type" value="Genomic_DNA"/>
</dbReference>
<reference evidence="4" key="1">
    <citation type="journal article" date="2019" name="Int. J. Syst. Evol. Microbiol.">
        <title>The Global Catalogue of Microorganisms (GCM) 10K type strain sequencing project: providing services to taxonomists for standard genome sequencing and annotation.</title>
        <authorList>
            <consortium name="The Broad Institute Genomics Platform"/>
            <consortium name="The Broad Institute Genome Sequencing Center for Infectious Disease"/>
            <person name="Wu L."/>
            <person name="Ma J."/>
        </authorList>
    </citation>
    <scope>NUCLEOTIDE SEQUENCE [LARGE SCALE GENOMIC DNA]</scope>
    <source>
        <strain evidence="4">JCM 18326</strain>
    </source>
</reference>
<dbReference type="PANTHER" id="PTHR32234:SF0">
    <property type="entry name" value="THIOL:DISULFIDE INTERCHANGE PROTEIN DSBD"/>
    <property type="match status" value="1"/>
</dbReference>
<evidence type="ECO:0000259" key="2">
    <source>
        <dbReference type="PROSITE" id="PS51352"/>
    </source>
</evidence>
<organism evidence="3 4">
    <name type="scientific">Algivirga pacifica</name>
    <dbReference type="NCBI Taxonomy" id="1162670"/>
    <lineage>
        <taxon>Bacteria</taxon>
        <taxon>Pseudomonadati</taxon>
        <taxon>Bacteroidota</taxon>
        <taxon>Cytophagia</taxon>
        <taxon>Cytophagales</taxon>
        <taxon>Flammeovirgaceae</taxon>
        <taxon>Algivirga</taxon>
    </lineage>
</organism>
<sequence length="149" mass="17155">MNYKYLLGVCIALSLLLTSYQAADSIQWTSFDKAMEQAQAEDKIVFVDVYTDWCYWCKVMDKNTFTDTEVIEYMNKYCVSVKLNAEAEETLNFRGEEYSNRAFVRSIGVRGYPSLLIISPDGKQLEVKAGAHSAEELLSLLQKYNKKYH</sequence>
<feature type="domain" description="Thioredoxin" evidence="2">
    <location>
        <begin position="6"/>
        <end position="146"/>
    </location>
</feature>
<gene>
    <name evidence="3" type="ORF">GCM10023331_11130</name>
</gene>
<name>A0ABP9D5I6_9BACT</name>
<dbReference type="Pfam" id="PF03190">
    <property type="entry name" value="Thioredox_DsbH"/>
    <property type="match status" value="1"/>
</dbReference>
<feature type="chain" id="PRO_5045789187" evidence="1">
    <location>
        <begin position="23"/>
        <end position="149"/>
    </location>
</feature>
<dbReference type="InterPro" id="IPR036249">
    <property type="entry name" value="Thioredoxin-like_sf"/>
</dbReference>
<evidence type="ECO:0000313" key="4">
    <source>
        <dbReference type="Proteomes" id="UP001500298"/>
    </source>
</evidence>
<accession>A0ABP9D5I6</accession>
<dbReference type="PROSITE" id="PS51352">
    <property type="entry name" value="THIOREDOXIN_2"/>
    <property type="match status" value="1"/>
</dbReference>
<evidence type="ECO:0000256" key="1">
    <source>
        <dbReference type="SAM" id="SignalP"/>
    </source>
</evidence>
<keyword evidence="1" id="KW-0732">Signal</keyword>
<protein>
    <submittedName>
        <fullName evidence="3">Thioredoxin fold domain-containing protein</fullName>
    </submittedName>
</protein>
<comment type="caution">
    <text evidence="3">The sequence shown here is derived from an EMBL/GenBank/DDBJ whole genome shotgun (WGS) entry which is preliminary data.</text>
</comment>
<proteinExistence type="predicted"/>
<dbReference type="InterPro" id="IPR013766">
    <property type="entry name" value="Thioredoxin_domain"/>
</dbReference>